<feature type="compositionally biased region" description="Basic and acidic residues" evidence="1">
    <location>
        <begin position="258"/>
        <end position="268"/>
    </location>
</feature>
<sequence length="268" mass="28918">MNREQFARAIRTACAYLDEPYVVVFGSQSILGSYDDSMLPVEASMSREVDISPGSAFTAGIDLDDKLSVLDVFVGEDSPFHDLHGVYVEGIHKDTVVLPRGWENRLVHFAAEDGSGAEYGRTGLCLDPVDLCAAKTIAGRTKDHEFVSALIRDGIVGAVDILDRIAAVGIQWPAVYTDDRDLALTRATNWLESFLPDRAPAAEAGQSVAEPSAENYRAVLDGLSAAATAHPRSIREMLGRSSRATRRADDNGASSCGVDREHGPEPDR</sequence>
<dbReference type="Proteomes" id="UP001163947">
    <property type="component" value="Plasmid pN1"/>
</dbReference>
<reference evidence="2" key="1">
    <citation type="submission" date="2022-09" db="EMBL/GenBank/DDBJ databases">
        <title>The genome sequence of Rhodococcus aetherivorans N1.</title>
        <authorList>
            <person name="Jiang W."/>
        </authorList>
    </citation>
    <scope>NUCLEOTIDE SEQUENCE</scope>
    <source>
        <strain evidence="2">N1</strain>
        <plasmid evidence="2">pN1</plasmid>
    </source>
</reference>
<dbReference type="AlphaFoldDB" id="A0AA46NZA2"/>
<organism evidence="2 3">
    <name type="scientific">Rhodococcus aetherivorans</name>
    <dbReference type="NCBI Taxonomy" id="191292"/>
    <lineage>
        <taxon>Bacteria</taxon>
        <taxon>Bacillati</taxon>
        <taxon>Actinomycetota</taxon>
        <taxon>Actinomycetes</taxon>
        <taxon>Mycobacteriales</taxon>
        <taxon>Nocardiaceae</taxon>
        <taxon>Rhodococcus</taxon>
    </lineage>
</organism>
<gene>
    <name evidence="2" type="ORF">OCS65_29735</name>
</gene>
<feature type="region of interest" description="Disordered" evidence="1">
    <location>
        <begin position="231"/>
        <end position="268"/>
    </location>
</feature>
<evidence type="ECO:0000256" key="1">
    <source>
        <dbReference type="SAM" id="MobiDB-lite"/>
    </source>
</evidence>
<protein>
    <submittedName>
        <fullName evidence="2">Uncharacterized protein</fullName>
    </submittedName>
</protein>
<dbReference type="EMBL" id="CP106984">
    <property type="protein sequence ID" value="UYF97424.1"/>
    <property type="molecule type" value="Genomic_DNA"/>
</dbReference>
<accession>A0AA46NZA2</accession>
<dbReference type="GeneID" id="83624694"/>
<proteinExistence type="predicted"/>
<geneLocation type="plasmid" evidence="2 3">
    <name>pN1</name>
</geneLocation>
<name>A0AA46NZA2_9NOCA</name>
<evidence type="ECO:0000313" key="2">
    <source>
        <dbReference type="EMBL" id="UYF97424.1"/>
    </source>
</evidence>
<keyword evidence="2" id="KW-0614">Plasmid</keyword>
<evidence type="ECO:0000313" key="3">
    <source>
        <dbReference type="Proteomes" id="UP001163947"/>
    </source>
</evidence>
<dbReference type="RefSeq" id="WP_263510590.1">
    <property type="nucleotide sequence ID" value="NZ_CP106984.1"/>
</dbReference>